<dbReference type="Pfam" id="PF13361">
    <property type="entry name" value="UvrD_C"/>
    <property type="match status" value="2"/>
</dbReference>
<evidence type="ECO:0000313" key="18">
    <source>
        <dbReference type="EMBL" id="QDO87910.1"/>
    </source>
</evidence>
<dbReference type="SUPFAM" id="SSF52540">
    <property type="entry name" value="P-loop containing nucleoside triphosphate hydrolases"/>
    <property type="match status" value="1"/>
</dbReference>
<feature type="domain" description="UvrD-like helicase ATP-binding" evidence="16">
    <location>
        <begin position="23"/>
        <end position="352"/>
    </location>
</feature>
<accession>A0A516G980</accession>
<keyword evidence="7" id="KW-0269">Exonuclease</keyword>
<dbReference type="InterPro" id="IPR011335">
    <property type="entry name" value="Restrct_endonuc-II-like"/>
</dbReference>
<organism evidence="18 19">
    <name type="scientific">Ornithinimicrobium ciconiae</name>
    <dbReference type="NCBI Taxonomy" id="2594265"/>
    <lineage>
        <taxon>Bacteria</taxon>
        <taxon>Bacillati</taxon>
        <taxon>Actinomycetota</taxon>
        <taxon>Actinomycetes</taxon>
        <taxon>Micrococcales</taxon>
        <taxon>Ornithinimicrobiaceae</taxon>
        <taxon>Ornithinimicrobium</taxon>
    </lineage>
</organism>
<dbReference type="GO" id="GO:0003677">
    <property type="term" value="F:DNA binding"/>
    <property type="evidence" value="ECO:0007669"/>
    <property type="project" value="UniProtKB-KW"/>
</dbReference>
<keyword evidence="10" id="KW-0234">DNA repair</keyword>
<keyword evidence="3 15" id="KW-0547">Nucleotide-binding</keyword>
<keyword evidence="9" id="KW-0238">DNA-binding</keyword>
<dbReference type="GO" id="GO:0005829">
    <property type="term" value="C:cytosol"/>
    <property type="evidence" value="ECO:0007669"/>
    <property type="project" value="TreeGrafter"/>
</dbReference>
<evidence type="ECO:0000256" key="6">
    <source>
        <dbReference type="ARBA" id="ARBA00022806"/>
    </source>
</evidence>
<evidence type="ECO:0000259" key="16">
    <source>
        <dbReference type="PROSITE" id="PS51198"/>
    </source>
</evidence>
<evidence type="ECO:0000256" key="13">
    <source>
        <dbReference type="ARBA" id="ARBA00034808"/>
    </source>
</evidence>
<dbReference type="Gene3D" id="1.10.486.10">
    <property type="entry name" value="PCRA, domain 4"/>
    <property type="match status" value="1"/>
</dbReference>
<keyword evidence="2" id="KW-0540">Nuclease</keyword>
<proteinExistence type="inferred from homology"/>
<dbReference type="PANTHER" id="PTHR11070">
    <property type="entry name" value="UVRD / RECB / PCRA DNA HELICASE FAMILY MEMBER"/>
    <property type="match status" value="1"/>
</dbReference>
<dbReference type="PROSITE" id="PS51198">
    <property type="entry name" value="UVRD_HELICASE_ATP_BIND"/>
    <property type="match status" value="1"/>
</dbReference>
<evidence type="ECO:0000256" key="1">
    <source>
        <dbReference type="ARBA" id="ARBA00009922"/>
    </source>
</evidence>
<keyword evidence="19" id="KW-1185">Reference proteome</keyword>
<dbReference type="InterPro" id="IPR027417">
    <property type="entry name" value="P-loop_NTPase"/>
</dbReference>
<evidence type="ECO:0000256" key="14">
    <source>
        <dbReference type="ARBA" id="ARBA00048988"/>
    </source>
</evidence>
<keyword evidence="4" id="KW-0227">DNA damage</keyword>
<dbReference type="Proteomes" id="UP000315395">
    <property type="component" value="Chromosome"/>
</dbReference>
<dbReference type="KEGG" id="orz:FNH13_05725"/>
<dbReference type="OrthoDB" id="4812256at2"/>
<dbReference type="GO" id="GO:0043138">
    <property type="term" value="F:3'-5' DNA helicase activity"/>
    <property type="evidence" value="ECO:0007669"/>
    <property type="project" value="UniProtKB-EC"/>
</dbReference>
<comment type="similarity">
    <text evidence="1">Belongs to the helicase family. UvrD subfamily.</text>
</comment>
<keyword evidence="11" id="KW-0413">Isomerase</keyword>
<comment type="catalytic activity">
    <reaction evidence="12">
        <text>Couples ATP hydrolysis with the unwinding of duplex DNA by translocating in the 3'-5' direction.</text>
        <dbReference type="EC" id="5.6.2.4"/>
    </reaction>
</comment>
<evidence type="ECO:0000313" key="19">
    <source>
        <dbReference type="Proteomes" id="UP000315395"/>
    </source>
</evidence>
<keyword evidence="5 15" id="KW-0378">Hydrolase</keyword>
<dbReference type="EC" id="5.6.2.4" evidence="13"/>
<name>A0A516G980_9MICO</name>
<dbReference type="InterPro" id="IPR038726">
    <property type="entry name" value="PDDEXK_AddAB-type"/>
</dbReference>
<dbReference type="GO" id="GO:0033202">
    <property type="term" value="C:DNA helicase complex"/>
    <property type="evidence" value="ECO:0007669"/>
    <property type="project" value="TreeGrafter"/>
</dbReference>
<evidence type="ECO:0000256" key="2">
    <source>
        <dbReference type="ARBA" id="ARBA00022722"/>
    </source>
</evidence>
<dbReference type="PROSITE" id="PS51217">
    <property type="entry name" value="UVRD_HELICASE_CTER"/>
    <property type="match status" value="1"/>
</dbReference>
<dbReference type="Gene3D" id="1.10.10.160">
    <property type="match status" value="1"/>
</dbReference>
<evidence type="ECO:0000256" key="5">
    <source>
        <dbReference type="ARBA" id="ARBA00022801"/>
    </source>
</evidence>
<dbReference type="AlphaFoldDB" id="A0A516G980"/>
<dbReference type="Gene3D" id="3.90.320.10">
    <property type="match status" value="1"/>
</dbReference>
<dbReference type="Pfam" id="PF12705">
    <property type="entry name" value="PDDEXK_1"/>
    <property type="match status" value="1"/>
</dbReference>
<dbReference type="InterPro" id="IPR014016">
    <property type="entry name" value="UvrD-like_ATP-bd"/>
</dbReference>
<keyword evidence="6 15" id="KW-0347">Helicase</keyword>
<dbReference type="EMBL" id="CP041616">
    <property type="protein sequence ID" value="QDO87910.1"/>
    <property type="molecule type" value="Genomic_DNA"/>
</dbReference>
<dbReference type="GO" id="GO:0000725">
    <property type="term" value="P:recombinational repair"/>
    <property type="evidence" value="ECO:0007669"/>
    <property type="project" value="TreeGrafter"/>
</dbReference>
<evidence type="ECO:0000256" key="3">
    <source>
        <dbReference type="ARBA" id="ARBA00022741"/>
    </source>
</evidence>
<evidence type="ECO:0000256" key="11">
    <source>
        <dbReference type="ARBA" id="ARBA00023235"/>
    </source>
</evidence>
<protein>
    <recommendedName>
        <fullName evidence="13">DNA 3'-5' helicase</fullName>
        <ecNumber evidence="13">5.6.2.4</ecNumber>
    </recommendedName>
</protein>
<dbReference type="GO" id="GO:0005524">
    <property type="term" value="F:ATP binding"/>
    <property type="evidence" value="ECO:0007669"/>
    <property type="project" value="UniProtKB-UniRule"/>
</dbReference>
<evidence type="ECO:0000256" key="9">
    <source>
        <dbReference type="ARBA" id="ARBA00023125"/>
    </source>
</evidence>
<dbReference type="InterPro" id="IPR000212">
    <property type="entry name" value="DNA_helicase_UvrD/REP"/>
</dbReference>
<dbReference type="InterPro" id="IPR011604">
    <property type="entry name" value="PDDEXK-like_dom_sf"/>
</dbReference>
<evidence type="ECO:0000256" key="7">
    <source>
        <dbReference type="ARBA" id="ARBA00022839"/>
    </source>
</evidence>
<sequence length="1077" mass="116049">MRPAAPPAAPLGALEIAAALGQLPPTDEQIAVIEAPLEPTLVVAGAGSGKTETMAARVVWLVVNRIVRPEEVLGLTFTRKAAIELGERIGRRLRAATERGLWAPEEDEVPLPEVSTYHAYAGRLVSEHGLRWGIEPDSRLLSEASAWQLAHEVVHTTDADMTGFEKAPSTLVDAVLSLSGELAEHLVDPGPARDLVERFADRLSTLPGRDHKKALAVGPATASALRDQARVYPLVDRYRELKRSRGLLDFADQMALAAQLAASLPVVGDQERHLHRAVLLDEFQDTSEAQMVLLSSLFSGHQLPLTAVGDPSQSIYGWRGASATTLSTFPEAFPAGGRPATVLPLSTSWRNAERILAVANDVSASLRRGSKVPVAELRPRPAVDTGTVRAARLLTHRDEARYVAEWVRGHWLDEDGSPTGRTAAVLCRNRAQFDEIVQALRGQGLPVEIVGLGGLLSAPEVADLVAVLTVAQDPTRGDALMRLLTGPVCRLGAADIDGLWAWVGALAERDGLPRSEVVLSDALDRLPPPTWSASRGRRVSETALHRVRALGQAIGRVRTLAGLPLPELLVEAERAIGLDLEVTSDPDLPPAWGRAQLDALVEVAATFSLSAERPTLGGFVDWLEAARERERGLEMAEVAVSESAVQVLTVHAAKGLEWDVVAVPGLAEGIFPSYTTQTRVSDTGWRAGQPRDKGWLTGIGALPYPLRGDAAGLPALPLDSVADTHELRDAVEDFAVAGGKHQLQEERRLAYVAFTRARHDLLVSAPVWSTGQTPRETSRFLTEVIASRDGAVELARWEPMPEMDDPAQAVNPLLAEEQFAPWPVHPDARRELVTDVVQAVLDARRAGTLAAPPADDPVGLDVTRLLRERDAARAARGAVTAGELPPHLSTSGLVELAADPDSYLRSLRRPLPRPPAQAARAGTAFHAWVERHYGVPSLVELEELLPGQEQDVIDLSVMRANFLASEWSGQIPVDVEISVETVIGGRAIRGRIDAVFADGDEFVVVDWKTGSPGSAEAQQSRLVQLAVYRLAYARLRGIDPERVTAAFFFAATGETVRPDLPSEQDVEDLVRRVAAVG</sequence>
<dbReference type="Pfam" id="PF00580">
    <property type="entry name" value="UvrD-helicase"/>
    <property type="match status" value="1"/>
</dbReference>
<evidence type="ECO:0000256" key="4">
    <source>
        <dbReference type="ARBA" id="ARBA00022763"/>
    </source>
</evidence>
<feature type="domain" description="UvrD-like helicase C-terminal" evidence="17">
    <location>
        <begin position="353"/>
        <end position="655"/>
    </location>
</feature>
<dbReference type="CDD" id="cd17932">
    <property type="entry name" value="DEXQc_UvrD"/>
    <property type="match status" value="1"/>
</dbReference>
<reference evidence="18 19" key="1">
    <citation type="submission" date="2019-07" db="EMBL/GenBank/DDBJ databases">
        <title>complete genome sequencing of Ornithinimicrobium sp. H23M54.</title>
        <authorList>
            <person name="Bae J.-W."/>
            <person name="Lee S.-Y."/>
        </authorList>
    </citation>
    <scope>NUCLEOTIDE SEQUENCE [LARGE SCALE GENOMIC DNA]</scope>
    <source>
        <strain evidence="18 19">H23M54</strain>
    </source>
</reference>
<dbReference type="GO" id="GO:0004527">
    <property type="term" value="F:exonuclease activity"/>
    <property type="evidence" value="ECO:0007669"/>
    <property type="project" value="UniProtKB-KW"/>
</dbReference>
<keyword evidence="8 15" id="KW-0067">ATP-binding</keyword>
<evidence type="ECO:0000259" key="17">
    <source>
        <dbReference type="PROSITE" id="PS51217"/>
    </source>
</evidence>
<dbReference type="InterPro" id="IPR013986">
    <property type="entry name" value="DExx_box_DNA_helicase_dom_sf"/>
</dbReference>
<evidence type="ECO:0000256" key="10">
    <source>
        <dbReference type="ARBA" id="ARBA00023204"/>
    </source>
</evidence>
<evidence type="ECO:0000256" key="15">
    <source>
        <dbReference type="PROSITE-ProRule" id="PRU00560"/>
    </source>
</evidence>
<dbReference type="InterPro" id="IPR014017">
    <property type="entry name" value="DNA_helicase_UvrD-like_C"/>
</dbReference>
<feature type="binding site" evidence="15">
    <location>
        <begin position="44"/>
        <end position="51"/>
    </location>
    <ligand>
        <name>ATP</name>
        <dbReference type="ChEBI" id="CHEBI:30616"/>
    </ligand>
</feature>
<comment type="catalytic activity">
    <reaction evidence="14">
        <text>ATP + H2O = ADP + phosphate + H(+)</text>
        <dbReference type="Rhea" id="RHEA:13065"/>
        <dbReference type="ChEBI" id="CHEBI:15377"/>
        <dbReference type="ChEBI" id="CHEBI:15378"/>
        <dbReference type="ChEBI" id="CHEBI:30616"/>
        <dbReference type="ChEBI" id="CHEBI:43474"/>
        <dbReference type="ChEBI" id="CHEBI:456216"/>
        <dbReference type="EC" id="5.6.2.4"/>
    </reaction>
</comment>
<dbReference type="Gene3D" id="3.40.50.300">
    <property type="entry name" value="P-loop containing nucleotide triphosphate hydrolases"/>
    <property type="match status" value="3"/>
</dbReference>
<dbReference type="SUPFAM" id="SSF52980">
    <property type="entry name" value="Restriction endonuclease-like"/>
    <property type="match status" value="1"/>
</dbReference>
<gene>
    <name evidence="18" type="ORF">FNH13_05725</name>
</gene>
<dbReference type="PANTHER" id="PTHR11070:SF55">
    <property type="entry name" value="DNA 3'-5' HELICASE"/>
    <property type="match status" value="1"/>
</dbReference>
<evidence type="ECO:0000256" key="8">
    <source>
        <dbReference type="ARBA" id="ARBA00022840"/>
    </source>
</evidence>
<evidence type="ECO:0000256" key="12">
    <source>
        <dbReference type="ARBA" id="ARBA00034617"/>
    </source>
</evidence>
<dbReference type="RefSeq" id="WP_143782585.1">
    <property type="nucleotide sequence ID" value="NZ_CP041616.1"/>
</dbReference>